<evidence type="ECO:0000313" key="2">
    <source>
        <dbReference type="EMBL" id="KIK99811.1"/>
    </source>
</evidence>
<name>A0A0D0E5C4_9AGAM</name>
<dbReference type="InParanoid" id="A0A0D0E5C4"/>
<proteinExistence type="predicted"/>
<evidence type="ECO:0000313" key="3">
    <source>
        <dbReference type="Proteomes" id="UP000054538"/>
    </source>
</evidence>
<feature type="region of interest" description="Disordered" evidence="1">
    <location>
        <begin position="1"/>
        <end position="29"/>
    </location>
</feature>
<sequence>MTCSRRGTSPARKRESYRNVERHSTPPDKTIYITTYKPFLDDEEDPREGTEEVIETKSYHSLYHMDGCLNSSPSVLSEVAQSWRP</sequence>
<gene>
    <name evidence="2" type="ORF">PAXRUDRAFT_433676</name>
</gene>
<reference evidence="3" key="2">
    <citation type="submission" date="2015-01" db="EMBL/GenBank/DDBJ databases">
        <title>Evolutionary Origins and Diversification of the Mycorrhizal Mutualists.</title>
        <authorList>
            <consortium name="DOE Joint Genome Institute"/>
            <consortium name="Mycorrhizal Genomics Consortium"/>
            <person name="Kohler A."/>
            <person name="Kuo A."/>
            <person name="Nagy L.G."/>
            <person name="Floudas D."/>
            <person name="Copeland A."/>
            <person name="Barry K.W."/>
            <person name="Cichocki N."/>
            <person name="Veneault-Fourrey C."/>
            <person name="LaButti K."/>
            <person name="Lindquist E.A."/>
            <person name="Lipzen A."/>
            <person name="Lundell T."/>
            <person name="Morin E."/>
            <person name="Murat C."/>
            <person name="Riley R."/>
            <person name="Ohm R."/>
            <person name="Sun H."/>
            <person name="Tunlid A."/>
            <person name="Henrissat B."/>
            <person name="Grigoriev I.V."/>
            <person name="Hibbett D.S."/>
            <person name="Martin F."/>
        </authorList>
    </citation>
    <scope>NUCLEOTIDE SEQUENCE [LARGE SCALE GENOMIC DNA]</scope>
    <source>
        <strain evidence="3">Ve08.2h10</strain>
    </source>
</reference>
<dbReference type="AlphaFoldDB" id="A0A0D0E5C4"/>
<dbReference type="EMBL" id="KN824849">
    <property type="protein sequence ID" value="KIK99811.1"/>
    <property type="molecule type" value="Genomic_DNA"/>
</dbReference>
<evidence type="ECO:0000256" key="1">
    <source>
        <dbReference type="SAM" id="MobiDB-lite"/>
    </source>
</evidence>
<accession>A0A0D0E5C4</accession>
<organism evidence="2 3">
    <name type="scientific">Paxillus rubicundulus Ve08.2h10</name>
    <dbReference type="NCBI Taxonomy" id="930991"/>
    <lineage>
        <taxon>Eukaryota</taxon>
        <taxon>Fungi</taxon>
        <taxon>Dikarya</taxon>
        <taxon>Basidiomycota</taxon>
        <taxon>Agaricomycotina</taxon>
        <taxon>Agaricomycetes</taxon>
        <taxon>Agaricomycetidae</taxon>
        <taxon>Boletales</taxon>
        <taxon>Paxilineae</taxon>
        <taxon>Paxillaceae</taxon>
        <taxon>Paxillus</taxon>
    </lineage>
</organism>
<dbReference type="Proteomes" id="UP000054538">
    <property type="component" value="Unassembled WGS sequence"/>
</dbReference>
<reference evidence="2 3" key="1">
    <citation type="submission" date="2014-04" db="EMBL/GenBank/DDBJ databases">
        <authorList>
            <consortium name="DOE Joint Genome Institute"/>
            <person name="Kuo A."/>
            <person name="Kohler A."/>
            <person name="Jargeat P."/>
            <person name="Nagy L.G."/>
            <person name="Floudas D."/>
            <person name="Copeland A."/>
            <person name="Barry K.W."/>
            <person name="Cichocki N."/>
            <person name="Veneault-Fourrey C."/>
            <person name="LaButti K."/>
            <person name="Lindquist E.A."/>
            <person name="Lipzen A."/>
            <person name="Lundell T."/>
            <person name="Morin E."/>
            <person name="Murat C."/>
            <person name="Sun H."/>
            <person name="Tunlid A."/>
            <person name="Henrissat B."/>
            <person name="Grigoriev I.V."/>
            <person name="Hibbett D.S."/>
            <person name="Martin F."/>
            <person name="Nordberg H.P."/>
            <person name="Cantor M.N."/>
            <person name="Hua S.X."/>
        </authorList>
    </citation>
    <scope>NUCLEOTIDE SEQUENCE [LARGE SCALE GENOMIC DNA]</scope>
    <source>
        <strain evidence="2 3">Ve08.2h10</strain>
    </source>
</reference>
<keyword evidence="3" id="KW-1185">Reference proteome</keyword>
<dbReference type="HOGENOM" id="CLU_2513303_0_0_1"/>
<protein>
    <submittedName>
        <fullName evidence="2">Unplaced genomic scaffold scaffold_27, whole genome shotgun sequence</fullName>
    </submittedName>
</protein>
<feature type="compositionally biased region" description="Basic and acidic residues" evidence="1">
    <location>
        <begin position="12"/>
        <end position="26"/>
    </location>
</feature>